<gene>
    <name evidence="4" type="ORF">BC938DRAFT_480207</name>
</gene>
<dbReference type="EMBL" id="RBNJ01000465">
    <property type="protein sequence ID" value="RUS34477.1"/>
    <property type="molecule type" value="Genomic_DNA"/>
</dbReference>
<organism evidence="4 5">
    <name type="scientific">Jimgerdemannia flammicorona</name>
    <dbReference type="NCBI Taxonomy" id="994334"/>
    <lineage>
        <taxon>Eukaryota</taxon>
        <taxon>Fungi</taxon>
        <taxon>Fungi incertae sedis</taxon>
        <taxon>Mucoromycota</taxon>
        <taxon>Mucoromycotina</taxon>
        <taxon>Endogonomycetes</taxon>
        <taxon>Endogonales</taxon>
        <taxon>Endogonaceae</taxon>
        <taxon>Jimgerdemannia</taxon>
    </lineage>
</organism>
<dbReference type="GO" id="GO:0030488">
    <property type="term" value="P:tRNA methylation"/>
    <property type="evidence" value="ECO:0007669"/>
    <property type="project" value="TreeGrafter"/>
</dbReference>
<evidence type="ECO:0000313" key="4">
    <source>
        <dbReference type="EMBL" id="RUS34477.1"/>
    </source>
</evidence>
<dbReference type="InterPro" id="IPR029063">
    <property type="entry name" value="SAM-dependent_MTases_sf"/>
</dbReference>
<dbReference type="InterPro" id="IPR000241">
    <property type="entry name" value="RlmKL-like_Mtase"/>
</dbReference>
<evidence type="ECO:0000313" key="5">
    <source>
        <dbReference type="Proteomes" id="UP000274822"/>
    </source>
</evidence>
<dbReference type="Proteomes" id="UP000274822">
    <property type="component" value="Unassembled WGS sequence"/>
</dbReference>
<sequence length="429" mass="47956">MHPPKRRSIFLSRPFCLAQKQRSSKSYVSSVSDVTASKIPGGLEWPHSNLEFLDRSFAHMDFCFAVPKGLETIAHDDIRENVGGVGVILVVEGSGFVYLRCDKSQNHADIVSRINNANLLSVESCYTILGTCTMPKRLINEKNPEILYDWIEKQMQDKTLFAWDECLAAIKSLVPSLSDTKLASDNPTVVTKTDGLMKFRASFEKNDHKHTVASQDIAGAIGSVVLKRFPHWKVDLKHYDLEVFGTWLTQMPNFASTHQPSSPSFSEAPDVPFLLAITVPTSGSKSTNYRNRVAFGRTAMRPTIAHCLVRMANPRPGDIVLDPCGGVGTIPIEGAYAYPASLFIGGEVHGPAICESARANVQHAKLYPKLMKELYRIIRPHGRAFLVTQGHKVMNRVLEYPWCANMFEVEQKVEITIGYRVYLYVLVRK</sequence>
<dbReference type="GO" id="GO:0016423">
    <property type="term" value="F:tRNA (guanine) methyltransferase activity"/>
    <property type="evidence" value="ECO:0007669"/>
    <property type="project" value="TreeGrafter"/>
</dbReference>
<protein>
    <submittedName>
        <fullName evidence="4">Uncharacterized protein</fullName>
    </submittedName>
</protein>
<dbReference type="Pfam" id="PF02926">
    <property type="entry name" value="THUMP"/>
    <property type="match status" value="1"/>
</dbReference>
<keyword evidence="1" id="KW-0489">Methyltransferase</keyword>
<feature type="domain" description="THUMP" evidence="3">
    <location>
        <begin position="195"/>
        <end position="243"/>
    </location>
</feature>
<proteinExistence type="predicted"/>
<accession>A0A433QXP8</accession>
<dbReference type="PANTHER" id="PTHR14911:SF1">
    <property type="entry name" value="THUMP DOMAIN-CONTAINING PROTEIN 2"/>
    <property type="match status" value="1"/>
</dbReference>
<feature type="domain" description="Ribosomal RNA large subunit methyltransferase K/L-like methyltransferase" evidence="2">
    <location>
        <begin position="291"/>
        <end position="337"/>
    </location>
</feature>
<evidence type="ECO:0000256" key="1">
    <source>
        <dbReference type="ARBA" id="ARBA00022603"/>
    </source>
</evidence>
<dbReference type="SUPFAM" id="SSF53335">
    <property type="entry name" value="S-adenosyl-L-methionine-dependent methyltransferases"/>
    <property type="match status" value="1"/>
</dbReference>
<dbReference type="InterPro" id="IPR004114">
    <property type="entry name" value="THUMP_dom"/>
</dbReference>
<reference evidence="4 5" key="1">
    <citation type="journal article" date="2018" name="New Phytol.">
        <title>Phylogenomics of Endogonaceae and evolution of mycorrhizas within Mucoromycota.</title>
        <authorList>
            <person name="Chang Y."/>
            <person name="Desiro A."/>
            <person name="Na H."/>
            <person name="Sandor L."/>
            <person name="Lipzen A."/>
            <person name="Clum A."/>
            <person name="Barry K."/>
            <person name="Grigoriev I.V."/>
            <person name="Martin F.M."/>
            <person name="Stajich J.E."/>
            <person name="Smith M.E."/>
            <person name="Bonito G."/>
            <person name="Spatafora J.W."/>
        </authorList>
    </citation>
    <scope>NUCLEOTIDE SEQUENCE [LARGE SCALE GENOMIC DNA]</scope>
    <source>
        <strain evidence="4 5">AD002</strain>
    </source>
</reference>
<dbReference type="PANTHER" id="PTHR14911">
    <property type="entry name" value="THUMP DOMAIN-CONTAINING"/>
    <property type="match status" value="1"/>
</dbReference>
<dbReference type="AlphaFoldDB" id="A0A433QXP8"/>
<evidence type="ECO:0000259" key="3">
    <source>
        <dbReference type="Pfam" id="PF02926"/>
    </source>
</evidence>
<evidence type="ECO:0000259" key="2">
    <source>
        <dbReference type="Pfam" id="PF01170"/>
    </source>
</evidence>
<name>A0A433QXP8_9FUNG</name>
<dbReference type="Gene3D" id="3.30.2130.30">
    <property type="match status" value="1"/>
</dbReference>
<keyword evidence="5" id="KW-1185">Reference proteome</keyword>
<dbReference type="GO" id="GO:0043527">
    <property type="term" value="C:tRNA methyltransferase complex"/>
    <property type="evidence" value="ECO:0007669"/>
    <property type="project" value="UniProtKB-ARBA"/>
</dbReference>
<dbReference type="SUPFAM" id="SSF143437">
    <property type="entry name" value="THUMP domain-like"/>
    <property type="match status" value="1"/>
</dbReference>
<dbReference type="Pfam" id="PF01170">
    <property type="entry name" value="UPF0020"/>
    <property type="match status" value="1"/>
</dbReference>
<comment type="caution">
    <text evidence="4">The sequence shown here is derived from an EMBL/GenBank/DDBJ whole genome shotgun (WGS) entry which is preliminary data.</text>
</comment>
<dbReference type="GO" id="GO:0003723">
    <property type="term" value="F:RNA binding"/>
    <property type="evidence" value="ECO:0007669"/>
    <property type="project" value="InterPro"/>
</dbReference>
<keyword evidence="1" id="KW-0808">Transferase</keyword>
<dbReference type="Gene3D" id="3.40.50.150">
    <property type="entry name" value="Vaccinia Virus protein VP39"/>
    <property type="match status" value="1"/>
</dbReference>